<protein>
    <submittedName>
        <fullName evidence="10">ABC transporter permease</fullName>
    </submittedName>
</protein>
<evidence type="ECO:0000256" key="4">
    <source>
        <dbReference type="ARBA" id="ARBA00022519"/>
    </source>
</evidence>
<evidence type="ECO:0000256" key="7">
    <source>
        <dbReference type="ARBA" id="ARBA00023136"/>
    </source>
</evidence>
<feature type="transmembrane region" description="Helical" evidence="8">
    <location>
        <begin position="385"/>
        <end position="404"/>
    </location>
</feature>
<evidence type="ECO:0000256" key="3">
    <source>
        <dbReference type="ARBA" id="ARBA00022475"/>
    </source>
</evidence>
<dbReference type="Gene3D" id="1.10.3720.10">
    <property type="entry name" value="MetI-like"/>
    <property type="match status" value="2"/>
</dbReference>
<evidence type="ECO:0000256" key="5">
    <source>
        <dbReference type="ARBA" id="ARBA00022692"/>
    </source>
</evidence>
<keyword evidence="3" id="KW-1003">Cell membrane</keyword>
<dbReference type="PROSITE" id="PS50928">
    <property type="entry name" value="ABC_TM1"/>
    <property type="match status" value="2"/>
</dbReference>
<dbReference type="AlphaFoldDB" id="A0A225MRW5"/>
<feature type="transmembrane region" description="Helical" evidence="8">
    <location>
        <begin position="140"/>
        <end position="163"/>
    </location>
</feature>
<dbReference type="Pfam" id="PF00528">
    <property type="entry name" value="BPD_transp_1"/>
    <property type="match status" value="2"/>
</dbReference>
<keyword evidence="5 8" id="KW-0812">Transmembrane</keyword>
<feature type="transmembrane region" description="Helical" evidence="8">
    <location>
        <begin position="410"/>
        <end position="426"/>
    </location>
</feature>
<dbReference type="EMBL" id="NJIH01000003">
    <property type="protein sequence ID" value="OWT64077.1"/>
    <property type="molecule type" value="Genomic_DNA"/>
</dbReference>
<dbReference type="RefSeq" id="WP_088602657.1">
    <property type="nucleotide sequence ID" value="NZ_NJIH01000003.1"/>
</dbReference>
<dbReference type="PANTHER" id="PTHR43357:SF3">
    <property type="entry name" value="FE(3+)-TRANSPORT SYSTEM PERMEASE PROTEIN FBPB 2"/>
    <property type="match status" value="1"/>
</dbReference>
<comment type="subcellular location">
    <subcellularLocation>
        <location evidence="1">Cell inner membrane</location>
        <topology evidence="1">Multi-pass membrane protein</topology>
    </subcellularLocation>
    <subcellularLocation>
        <location evidence="8">Cell membrane</location>
        <topology evidence="8">Multi-pass membrane protein</topology>
    </subcellularLocation>
</comment>
<dbReference type="PANTHER" id="PTHR43357">
    <property type="entry name" value="INNER MEMBRANE ABC TRANSPORTER PERMEASE PROTEIN YDCV"/>
    <property type="match status" value="1"/>
</dbReference>
<dbReference type="CDD" id="cd06261">
    <property type="entry name" value="TM_PBP2"/>
    <property type="match status" value="2"/>
</dbReference>
<keyword evidence="7 8" id="KW-0472">Membrane</keyword>
<evidence type="ECO:0000256" key="1">
    <source>
        <dbReference type="ARBA" id="ARBA00004429"/>
    </source>
</evidence>
<feature type="transmembrane region" description="Helical" evidence="8">
    <location>
        <begin position="192"/>
        <end position="214"/>
    </location>
</feature>
<evidence type="ECO:0000256" key="6">
    <source>
        <dbReference type="ARBA" id="ARBA00022989"/>
    </source>
</evidence>
<keyword evidence="2 8" id="KW-0813">Transport</keyword>
<dbReference type="InterPro" id="IPR035906">
    <property type="entry name" value="MetI-like_sf"/>
</dbReference>
<feature type="domain" description="ABC transmembrane type-1" evidence="9">
    <location>
        <begin position="62"/>
        <end position="266"/>
    </location>
</feature>
<feature type="transmembrane region" description="Helical" evidence="8">
    <location>
        <begin position="351"/>
        <end position="373"/>
    </location>
</feature>
<evidence type="ECO:0000256" key="8">
    <source>
        <dbReference type="RuleBase" id="RU363032"/>
    </source>
</evidence>
<reference evidence="11" key="1">
    <citation type="submission" date="2017-06" db="EMBL/GenBank/DDBJ databases">
        <title>Herbaspirillum phytohormonus sp. nov., isolated from the root nodule of Robinia pseudoacacia in lead-zinc mine.</title>
        <authorList>
            <person name="Fan M."/>
            <person name="Lin Y."/>
        </authorList>
    </citation>
    <scope>NUCLEOTIDE SEQUENCE [LARGE SCALE GENOMIC DNA]</scope>
    <source>
        <strain evidence="11">SC-089</strain>
    </source>
</reference>
<dbReference type="GO" id="GO:0055085">
    <property type="term" value="P:transmembrane transport"/>
    <property type="evidence" value="ECO:0007669"/>
    <property type="project" value="InterPro"/>
</dbReference>
<feature type="transmembrane region" description="Helical" evidence="8">
    <location>
        <begin position="247"/>
        <end position="269"/>
    </location>
</feature>
<comment type="similarity">
    <text evidence="8">Belongs to the binding-protein-dependent transport system permease family.</text>
</comment>
<dbReference type="Proteomes" id="UP000214603">
    <property type="component" value="Unassembled WGS sequence"/>
</dbReference>
<dbReference type="GO" id="GO:0005886">
    <property type="term" value="C:plasma membrane"/>
    <property type="evidence" value="ECO:0007669"/>
    <property type="project" value="UniProtKB-SubCell"/>
</dbReference>
<evidence type="ECO:0000313" key="11">
    <source>
        <dbReference type="Proteomes" id="UP000214603"/>
    </source>
</evidence>
<keyword evidence="4" id="KW-0997">Cell inner membrane</keyword>
<feature type="transmembrane region" description="Helical" evidence="8">
    <location>
        <begin position="57"/>
        <end position="86"/>
    </location>
</feature>
<keyword evidence="11" id="KW-1185">Reference proteome</keyword>
<feature type="transmembrane region" description="Helical" evidence="8">
    <location>
        <begin position="98"/>
        <end position="120"/>
    </location>
</feature>
<dbReference type="SUPFAM" id="SSF161098">
    <property type="entry name" value="MetI-like"/>
    <property type="match status" value="2"/>
</dbReference>
<comment type="caution">
    <text evidence="10">The sequence shown here is derived from an EMBL/GenBank/DDBJ whole genome shotgun (WGS) entry which is preliminary data.</text>
</comment>
<proteinExistence type="inferred from homology"/>
<sequence>MRKHFTDIWRVSLLLGWLILAALLLYPLRTIIAASFKSNADGHFTLQHYVDVFTKHIYYHDLINTFIGGFGGMIGSLVLGVALAALVTRFKVRGPTVISSLAVIALVTPPFIGAYAWIILLGYDGVIRQALLSIGIPCPTIYGAGGVIFVFSLKFFPYVFLIVSAALRNVNSSLEEAAELLGMPPGQRFWKVTLRLIAPAVSASGLLTFILSVADFGTPRFIGHDFQTLSTQAYILFSSETGENPGMASTISLVLLAISLVLVLGQRWFVRHDLSQGSKSRPRPPREMSLGTSILVHGVCYLIAVVGVLPMITVFVESFRKKNGPVFMPGFSLDSYRQVLGEVPVAIENSLLYAGVAVVGIVIVGTVLGYIIVRKRNFFSTALDAALTIPYIVPGIVMGIAYAASFNTGAIAITGTATIIILQLFIRRLPYAMRAMIAALQQVSPSIEDAAISLGYSPLKVLLRVTVPLIGPGILAGAIMSFITAINELSATLVLYVGNTVTMPVQIFELVDQGEYGTASALSSILLLVTTILVYIAFRVGGGRQMM</sequence>
<feature type="domain" description="ABC transmembrane type-1" evidence="9">
    <location>
        <begin position="347"/>
        <end position="537"/>
    </location>
</feature>
<evidence type="ECO:0000259" key="9">
    <source>
        <dbReference type="PROSITE" id="PS50928"/>
    </source>
</evidence>
<feature type="transmembrane region" description="Helical" evidence="8">
    <location>
        <begin position="516"/>
        <end position="538"/>
    </location>
</feature>
<gene>
    <name evidence="10" type="ORF">CEY11_07240</name>
</gene>
<feature type="transmembrane region" description="Helical" evidence="8">
    <location>
        <begin position="469"/>
        <end position="496"/>
    </location>
</feature>
<organism evidence="10 11">
    <name type="scientific">Candidimonas nitroreducens</name>
    <dbReference type="NCBI Taxonomy" id="683354"/>
    <lineage>
        <taxon>Bacteria</taxon>
        <taxon>Pseudomonadati</taxon>
        <taxon>Pseudomonadota</taxon>
        <taxon>Betaproteobacteria</taxon>
        <taxon>Burkholderiales</taxon>
        <taxon>Alcaligenaceae</taxon>
        <taxon>Candidimonas</taxon>
    </lineage>
</organism>
<keyword evidence="6 8" id="KW-1133">Transmembrane helix</keyword>
<accession>A0A225MRW5</accession>
<evidence type="ECO:0000313" key="10">
    <source>
        <dbReference type="EMBL" id="OWT64077.1"/>
    </source>
</evidence>
<name>A0A225MRW5_9BURK</name>
<evidence type="ECO:0000256" key="2">
    <source>
        <dbReference type="ARBA" id="ARBA00022448"/>
    </source>
</evidence>
<dbReference type="OrthoDB" id="9790211at2"/>
<dbReference type="InterPro" id="IPR000515">
    <property type="entry name" value="MetI-like"/>
</dbReference>
<feature type="transmembrane region" description="Helical" evidence="8">
    <location>
        <begin position="290"/>
        <end position="316"/>
    </location>
</feature>